<dbReference type="OrthoDB" id="8857674at2"/>
<reference evidence="3" key="2">
    <citation type="submission" date="2023-07" db="EMBL/GenBank/DDBJ databases">
        <title>Sorghum-associated microbial communities from plants grown in Nebraska, USA.</title>
        <authorList>
            <person name="Schachtman D."/>
        </authorList>
    </citation>
    <scope>NUCLEOTIDE SEQUENCE</scope>
    <source>
        <strain evidence="3">DS2795</strain>
    </source>
</reference>
<dbReference type="EMBL" id="CP023284">
    <property type="protein sequence ID" value="ATA56426.1"/>
    <property type="molecule type" value="Genomic_DNA"/>
</dbReference>
<evidence type="ECO:0000313" key="4">
    <source>
        <dbReference type="Proteomes" id="UP000217154"/>
    </source>
</evidence>
<dbReference type="Proteomes" id="UP000217154">
    <property type="component" value="Chromosome"/>
</dbReference>
<dbReference type="KEGG" id="vbo:CKY39_26720"/>
<dbReference type="GeneID" id="82266512"/>
<feature type="compositionally biased region" description="Basic and acidic residues" evidence="1">
    <location>
        <begin position="40"/>
        <end position="50"/>
    </location>
</feature>
<reference evidence="2 4" key="1">
    <citation type="submission" date="2017-09" db="EMBL/GenBank/DDBJ databases">
        <title>The diverse metabolic capabilities of V. boronicumulans make it an excellent choice for continued studies on novel biodegradation.</title>
        <authorList>
            <person name="Sun S."/>
        </authorList>
    </citation>
    <scope>NUCLEOTIDE SEQUENCE [LARGE SCALE GENOMIC DNA]</scope>
    <source>
        <strain evidence="2 4">J1</strain>
    </source>
</reference>
<organism evidence="2 4">
    <name type="scientific">Variovorax boronicumulans</name>
    <dbReference type="NCBI Taxonomy" id="436515"/>
    <lineage>
        <taxon>Bacteria</taxon>
        <taxon>Pseudomonadati</taxon>
        <taxon>Pseudomonadota</taxon>
        <taxon>Betaproteobacteria</taxon>
        <taxon>Burkholderiales</taxon>
        <taxon>Comamonadaceae</taxon>
        <taxon>Variovorax</taxon>
    </lineage>
</organism>
<dbReference type="RefSeq" id="WP_062479977.1">
    <property type="nucleotide sequence ID" value="NZ_BKDH01000001.1"/>
</dbReference>
<feature type="region of interest" description="Disordered" evidence="1">
    <location>
        <begin position="85"/>
        <end position="111"/>
    </location>
</feature>
<proteinExistence type="predicted"/>
<dbReference type="EMBL" id="JAUSRR010000006">
    <property type="protein sequence ID" value="MDP9924866.1"/>
    <property type="molecule type" value="Genomic_DNA"/>
</dbReference>
<dbReference type="STRING" id="436515.GCA_001752345_05015"/>
<dbReference type="AlphaFoldDB" id="A0A1E7U5Z8"/>
<evidence type="ECO:0000256" key="1">
    <source>
        <dbReference type="SAM" id="MobiDB-lite"/>
    </source>
</evidence>
<evidence type="ECO:0000313" key="2">
    <source>
        <dbReference type="EMBL" id="ATA56426.1"/>
    </source>
</evidence>
<gene>
    <name evidence="2" type="ORF">CKY39_26720</name>
    <name evidence="3" type="ORF">J2W25_003902</name>
</gene>
<dbReference type="Proteomes" id="UP001244295">
    <property type="component" value="Unassembled WGS sequence"/>
</dbReference>
<sequence>MLSCYGFAVLAHGLVGGHHVTSSSGERQTVATLAASLADGGDKDIGKTSSEDPSAMDEAGSEHAELVDARPHARNLLVLSAQPPRLGSTSVLSPLLDRPKRPPRPHALLAA</sequence>
<name>A0A1E7U5Z8_9BURK</name>
<accession>A0A1E7U5Z8</accession>
<evidence type="ECO:0000313" key="3">
    <source>
        <dbReference type="EMBL" id="MDP9924866.1"/>
    </source>
</evidence>
<protein>
    <submittedName>
        <fullName evidence="2">Uncharacterized protein</fullName>
    </submittedName>
</protein>
<feature type="region of interest" description="Disordered" evidence="1">
    <location>
        <begin position="39"/>
        <end position="65"/>
    </location>
</feature>